<dbReference type="EMBL" id="CP060139">
    <property type="protein sequence ID" value="QNR25106.1"/>
    <property type="molecule type" value="Genomic_DNA"/>
</dbReference>
<proteinExistence type="predicted"/>
<dbReference type="KEGG" id="chyd:H4K34_04515"/>
<keyword evidence="3" id="KW-1185">Reference proteome</keyword>
<keyword evidence="1" id="KW-0732">Signal</keyword>
<dbReference type="RefSeq" id="WP_210759631.1">
    <property type="nucleotide sequence ID" value="NZ_CP060139.1"/>
</dbReference>
<dbReference type="PROSITE" id="PS51257">
    <property type="entry name" value="PROKAR_LIPOPROTEIN"/>
    <property type="match status" value="1"/>
</dbReference>
<evidence type="ECO:0000313" key="3">
    <source>
        <dbReference type="Proteomes" id="UP000516305"/>
    </source>
</evidence>
<evidence type="ECO:0008006" key="4">
    <source>
        <dbReference type="Google" id="ProtNLM"/>
    </source>
</evidence>
<reference evidence="2 3" key="1">
    <citation type="submission" date="2020-08" db="EMBL/GenBank/DDBJ databases">
        <title>Croceimicrobium hydrocarbonivorans gen. nov., sp. nov., a novel marine bacterium isolated from a bacterial consortium that degrades polyethylene terephthalate.</title>
        <authorList>
            <person name="Liu R."/>
        </authorList>
    </citation>
    <scope>NUCLEOTIDE SEQUENCE [LARGE SCALE GENOMIC DNA]</scope>
    <source>
        <strain evidence="2 3">A20-9</strain>
    </source>
</reference>
<organism evidence="2 3">
    <name type="scientific">Croceimicrobium hydrocarbonivorans</name>
    <dbReference type="NCBI Taxonomy" id="2761580"/>
    <lineage>
        <taxon>Bacteria</taxon>
        <taxon>Pseudomonadati</taxon>
        <taxon>Bacteroidota</taxon>
        <taxon>Flavobacteriia</taxon>
        <taxon>Flavobacteriales</taxon>
        <taxon>Owenweeksiaceae</taxon>
        <taxon>Croceimicrobium</taxon>
    </lineage>
</organism>
<gene>
    <name evidence="2" type="ORF">H4K34_04515</name>
</gene>
<feature type="chain" id="PRO_5028821746" description="Lipoprotein" evidence="1">
    <location>
        <begin position="22"/>
        <end position="177"/>
    </location>
</feature>
<sequence length="177" mass="20644">MKNLKYILTFLLTALIFSACNQSTDKKSEKAAENEEVVKSKNVTETISTDINKLEKLLDLSAYRPTSVKFKYIYINNSGQNERISVPGPSDYTLEALLYFDTVTMEKFYEFDRNAEYDAPNFKKEQFNFDWLPNDIQEELLNSNLNYHGHPDFFFGTGNNGKSWYLENKILIRKETN</sequence>
<dbReference type="AlphaFoldDB" id="A0A7H0VHA8"/>
<evidence type="ECO:0000256" key="1">
    <source>
        <dbReference type="SAM" id="SignalP"/>
    </source>
</evidence>
<accession>A0A7H0VHA8</accession>
<feature type="signal peptide" evidence="1">
    <location>
        <begin position="1"/>
        <end position="21"/>
    </location>
</feature>
<name>A0A7H0VHA8_9FLAO</name>
<evidence type="ECO:0000313" key="2">
    <source>
        <dbReference type="EMBL" id="QNR25106.1"/>
    </source>
</evidence>
<protein>
    <recommendedName>
        <fullName evidence="4">Lipoprotein</fullName>
    </recommendedName>
</protein>
<dbReference type="Proteomes" id="UP000516305">
    <property type="component" value="Chromosome"/>
</dbReference>